<accession>A0A432D2M2</accession>
<evidence type="ECO:0000313" key="3">
    <source>
        <dbReference type="EMBL" id="RTZ18193.1"/>
    </source>
</evidence>
<evidence type="ECO:0000313" key="4">
    <source>
        <dbReference type="Proteomes" id="UP000268973"/>
    </source>
</evidence>
<organism evidence="3 4">
    <name type="scientific">Vibrio aquaticus</name>
    <dbReference type="NCBI Taxonomy" id="2496559"/>
    <lineage>
        <taxon>Bacteria</taxon>
        <taxon>Pseudomonadati</taxon>
        <taxon>Pseudomonadota</taxon>
        <taxon>Gammaproteobacteria</taxon>
        <taxon>Vibrionales</taxon>
        <taxon>Vibrionaceae</taxon>
        <taxon>Vibrio</taxon>
    </lineage>
</organism>
<dbReference type="AlphaFoldDB" id="A0A432D2M2"/>
<dbReference type="Proteomes" id="UP000268973">
    <property type="component" value="Unassembled WGS sequence"/>
</dbReference>
<dbReference type="NCBIfam" id="TIGR01414">
    <property type="entry name" value="autotrans_barl"/>
    <property type="match status" value="1"/>
</dbReference>
<feature type="coiled-coil region" evidence="1">
    <location>
        <begin position="20"/>
        <end position="61"/>
    </location>
</feature>
<keyword evidence="4" id="KW-1185">Reference proteome</keyword>
<evidence type="ECO:0000256" key="2">
    <source>
        <dbReference type="SAM" id="MobiDB-lite"/>
    </source>
</evidence>
<reference evidence="3 4" key="1">
    <citation type="submission" date="2018-12" db="EMBL/GenBank/DDBJ databases">
        <title>Vibrio sp. isolated from China Sea.</title>
        <authorList>
            <person name="Li Y."/>
        </authorList>
    </citation>
    <scope>NUCLEOTIDE SEQUENCE [LARGE SCALE GENOMIC DNA]</scope>
    <source>
        <strain evidence="3 4">BEI207</strain>
    </source>
</reference>
<dbReference type="GO" id="GO:0019867">
    <property type="term" value="C:outer membrane"/>
    <property type="evidence" value="ECO:0007669"/>
    <property type="project" value="InterPro"/>
</dbReference>
<dbReference type="EMBL" id="RXZH01000001">
    <property type="protein sequence ID" value="RTZ18193.1"/>
    <property type="molecule type" value="Genomic_DNA"/>
</dbReference>
<dbReference type="InterPro" id="IPR006315">
    <property type="entry name" value="OM_autotransptr_brl_dom"/>
</dbReference>
<keyword evidence="1" id="KW-0175">Coiled coil</keyword>
<dbReference type="InterPro" id="IPR025737">
    <property type="entry name" value="FApF"/>
</dbReference>
<dbReference type="RefSeq" id="WP_126572939.1">
    <property type="nucleotide sequence ID" value="NZ_RXZH01000001.1"/>
</dbReference>
<proteinExistence type="predicted"/>
<name>A0A432D2M2_9VIBR</name>
<dbReference type="OrthoDB" id="5297564at2"/>
<sequence>MKKSSLTIGCLIATASPVLYVHANDQVEALSQQLAEQKAANDALKAQLQQQQQVMQQVIQAVNNHQQVLINHQGNIDTLVQKNQRVSAEMRAQLGDDKTSNTLSRPEKVVLDSNADTASEARPETQTASNQTSPPKPINATKPQESSQKSRSAEDVYQEAGNVFTRKFTLETAFRYSYFDRKDLALSGFLALDSIFLGDINLDRVRSNTFNMDFSGRYTIDDRWQAELSIPTVYRWSDYETVGQNNSSDGLESGKVSSSGIGDISAGIYYRVLKETSDSPDLVWNFRVTAPTGKDPYGIATSSSQSGNLNVPDDLPTGNGVWGLGTGISIVKTYDPAIVFLNLNYTHQLEEQFGDISSADGNQSGSVKLGDSWDYGLGVAFAISERMSLAINFSQSMSSTSKQKLDGGDWIEVIGSDGNSATLGIGSTMALSKNLSMVTQVSSGLSDDAADYAISVRFPYRF</sequence>
<feature type="compositionally biased region" description="Basic and acidic residues" evidence="2">
    <location>
        <begin position="94"/>
        <end position="110"/>
    </location>
</feature>
<feature type="compositionally biased region" description="Polar residues" evidence="2">
    <location>
        <begin position="124"/>
        <end position="133"/>
    </location>
</feature>
<protein>
    <submittedName>
        <fullName evidence="3">Transporter</fullName>
    </submittedName>
</protein>
<evidence type="ECO:0000256" key="1">
    <source>
        <dbReference type="SAM" id="Coils"/>
    </source>
</evidence>
<gene>
    <name evidence="3" type="ORF">EJ063_05245</name>
</gene>
<feature type="region of interest" description="Disordered" evidence="2">
    <location>
        <begin position="92"/>
        <end position="154"/>
    </location>
</feature>
<comment type="caution">
    <text evidence="3">The sequence shown here is derived from an EMBL/GenBank/DDBJ whole genome shotgun (WGS) entry which is preliminary data.</text>
</comment>
<dbReference type="Pfam" id="PF13557">
    <property type="entry name" value="Phenol_MetA_deg"/>
    <property type="match status" value="1"/>
</dbReference>
<feature type="compositionally biased region" description="Polar residues" evidence="2">
    <location>
        <begin position="141"/>
        <end position="150"/>
    </location>
</feature>